<dbReference type="Proteomes" id="UP001432360">
    <property type="component" value="Plasmid pSchITTGS70c"/>
</dbReference>
<sequence>MAGSDPHPQTEAFFGPMSQDEELFGGAKGDVQSRLFPFDSAVPPGLGEQQAGNKNYIEHASERGARTAAFQAIIMLRRVDRQSCSHVSLSQALA</sequence>
<geneLocation type="plasmid" evidence="1 2">
    <name>pSchITTGS70c</name>
</geneLocation>
<protein>
    <submittedName>
        <fullName evidence="1">Uncharacterized protein</fullName>
    </submittedName>
</protein>
<dbReference type="RefSeq" id="WP_331375540.1">
    <property type="nucleotide sequence ID" value="NZ_CP133151.1"/>
</dbReference>
<reference evidence="1" key="1">
    <citation type="submission" date="2023-08" db="EMBL/GenBank/DDBJ databases">
        <title>Complete genome sequence of Sinorhizobium chiapanecum ITTG S70 isolated from Acaciella angustissima nodules in Chiapas-Mexico.</title>
        <authorList>
            <person name="Rincon-Rosales R."/>
            <person name="Rogel M.A."/>
            <person name="Rincon-Medina C.I."/>
            <person name="Guerrero G."/>
            <person name="Manzano-Gomez L.A."/>
            <person name="Lopez-Lopez A."/>
            <person name="Rincon Molina F.A."/>
            <person name="Martinez-Romero E."/>
        </authorList>
    </citation>
    <scope>NUCLEOTIDE SEQUENCE</scope>
    <source>
        <strain evidence="1">ITTG S70</strain>
        <plasmid evidence="1">pSchITTGS70c</plasmid>
    </source>
</reference>
<dbReference type="EMBL" id="CP133151">
    <property type="protein sequence ID" value="WVT06491.1"/>
    <property type="molecule type" value="Genomic_DNA"/>
</dbReference>
<proteinExistence type="predicted"/>
<accession>A0ABZ2BJE4</accession>
<keyword evidence="1" id="KW-0614">Plasmid</keyword>
<organism evidence="1 2">
    <name type="scientific">Sinorhizobium chiapasense</name>
    <dbReference type="NCBI Taxonomy" id="501572"/>
    <lineage>
        <taxon>Bacteria</taxon>
        <taxon>Pseudomonadati</taxon>
        <taxon>Pseudomonadota</taxon>
        <taxon>Alphaproteobacteria</taxon>
        <taxon>Hyphomicrobiales</taxon>
        <taxon>Rhizobiaceae</taxon>
        <taxon>Sinorhizobium/Ensifer group</taxon>
        <taxon>Sinorhizobium</taxon>
    </lineage>
</organism>
<evidence type="ECO:0000313" key="2">
    <source>
        <dbReference type="Proteomes" id="UP001432360"/>
    </source>
</evidence>
<name>A0ABZ2BJE4_9HYPH</name>
<gene>
    <name evidence="1" type="ORF">RB548_24455</name>
</gene>
<keyword evidence="2" id="KW-1185">Reference proteome</keyword>
<evidence type="ECO:0000313" key="1">
    <source>
        <dbReference type="EMBL" id="WVT06491.1"/>
    </source>
</evidence>